<reference evidence="2" key="1">
    <citation type="journal article" date="2019" name="Int. J. Syst. Evol. Microbiol.">
        <title>The Global Catalogue of Microorganisms (GCM) 10K type strain sequencing project: providing services to taxonomists for standard genome sequencing and annotation.</title>
        <authorList>
            <consortium name="The Broad Institute Genomics Platform"/>
            <consortium name="The Broad Institute Genome Sequencing Center for Infectious Disease"/>
            <person name="Wu L."/>
            <person name="Ma J."/>
        </authorList>
    </citation>
    <scope>NUCLEOTIDE SEQUENCE [LARGE SCALE GENOMIC DNA]</scope>
    <source>
        <strain evidence="2">NBRC 101365</strain>
    </source>
</reference>
<gene>
    <name evidence="1" type="ORF">GCM10007874_17460</name>
</gene>
<name>A0ABQ6CES7_9HYPH</name>
<comment type="caution">
    <text evidence="1">The sequence shown here is derived from an EMBL/GenBank/DDBJ whole genome shotgun (WGS) entry which is preliminary data.</text>
</comment>
<accession>A0ABQ6CES7</accession>
<dbReference type="Proteomes" id="UP001156882">
    <property type="component" value="Unassembled WGS sequence"/>
</dbReference>
<sequence length="149" mass="16538">MVIMRGKAGTYALPGEKPREWPRGALDEAAALDFARLRGYEPKVIDVAGWSAVNSQQMQKALKEIRADDDVFALYGFSAGGYTIYNILQVLKPKEKDRLALVVVLGAPPDPTPFKDDYRGPWELIYRLNPPAGHMAGPRVLLERPFGPD</sequence>
<evidence type="ECO:0000313" key="2">
    <source>
        <dbReference type="Proteomes" id="UP001156882"/>
    </source>
</evidence>
<dbReference type="EMBL" id="BSPC01000015">
    <property type="protein sequence ID" value="GLS18729.1"/>
    <property type="molecule type" value="Genomic_DNA"/>
</dbReference>
<keyword evidence="2" id="KW-1185">Reference proteome</keyword>
<proteinExistence type="predicted"/>
<evidence type="ECO:0008006" key="3">
    <source>
        <dbReference type="Google" id="ProtNLM"/>
    </source>
</evidence>
<protein>
    <recommendedName>
        <fullName evidence="3">Alpha/beta hydrolase</fullName>
    </recommendedName>
</protein>
<evidence type="ECO:0000313" key="1">
    <source>
        <dbReference type="EMBL" id="GLS18729.1"/>
    </source>
</evidence>
<dbReference type="SUPFAM" id="SSF53474">
    <property type="entry name" value="alpha/beta-Hydrolases"/>
    <property type="match status" value="1"/>
</dbReference>
<dbReference type="InterPro" id="IPR029058">
    <property type="entry name" value="AB_hydrolase_fold"/>
</dbReference>
<organism evidence="1 2">
    <name type="scientific">Labrys miyagiensis</name>
    <dbReference type="NCBI Taxonomy" id="346912"/>
    <lineage>
        <taxon>Bacteria</taxon>
        <taxon>Pseudomonadati</taxon>
        <taxon>Pseudomonadota</taxon>
        <taxon>Alphaproteobacteria</taxon>
        <taxon>Hyphomicrobiales</taxon>
        <taxon>Xanthobacteraceae</taxon>
        <taxon>Labrys</taxon>
    </lineage>
</organism>